<dbReference type="Proteomes" id="UP001057402">
    <property type="component" value="Chromosome 5"/>
</dbReference>
<protein>
    <submittedName>
        <fullName evidence="1">Uncharacterized protein</fullName>
    </submittedName>
</protein>
<proteinExistence type="predicted"/>
<name>A0ACB9QUJ2_9MYRT</name>
<gene>
    <name evidence="1" type="ORF">MLD38_018316</name>
</gene>
<evidence type="ECO:0000313" key="2">
    <source>
        <dbReference type="Proteomes" id="UP001057402"/>
    </source>
</evidence>
<sequence length="141" mass="15749">MFPLKCISSANCIGSSERIPVEWRQLCTVLVKRGSKNNGSGSSFHSCFLGMSCRVNAECSRTNNGWLHFKNLFSQSSFADGECSKVFLMKLHISEENHENLGWEHAGALSFTMKTWSTLVHGYTVMGLVVTRKKPKKPSTE</sequence>
<organism evidence="1 2">
    <name type="scientific">Melastoma candidum</name>
    <dbReference type="NCBI Taxonomy" id="119954"/>
    <lineage>
        <taxon>Eukaryota</taxon>
        <taxon>Viridiplantae</taxon>
        <taxon>Streptophyta</taxon>
        <taxon>Embryophyta</taxon>
        <taxon>Tracheophyta</taxon>
        <taxon>Spermatophyta</taxon>
        <taxon>Magnoliopsida</taxon>
        <taxon>eudicotyledons</taxon>
        <taxon>Gunneridae</taxon>
        <taxon>Pentapetalae</taxon>
        <taxon>rosids</taxon>
        <taxon>malvids</taxon>
        <taxon>Myrtales</taxon>
        <taxon>Melastomataceae</taxon>
        <taxon>Melastomatoideae</taxon>
        <taxon>Melastomateae</taxon>
        <taxon>Melastoma</taxon>
    </lineage>
</organism>
<reference evidence="2" key="1">
    <citation type="journal article" date="2023" name="Front. Plant Sci.">
        <title>Chromosomal-level genome assembly of Melastoma candidum provides insights into trichome evolution.</title>
        <authorList>
            <person name="Zhong Y."/>
            <person name="Wu W."/>
            <person name="Sun C."/>
            <person name="Zou P."/>
            <person name="Liu Y."/>
            <person name="Dai S."/>
            <person name="Zhou R."/>
        </authorList>
    </citation>
    <scope>NUCLEOTIDE SEQUENCE [LARGE SCALE GENOMIC DNA]</scope>
</reference>
<dbReference type="EMBL" id="CM042884">
    <property type="protein sequence ID" value="KAI4369923.1"/>
    <property type="molecule type" value="Genomic_DNA"/>
</dbReference>
<accession>A0ACB9QUJ2</accession>
<evidence type="ECO:0000313" key="1">
    <source>
        <dbReference type="EMBL" id="KAI4369923.1"/>
    </source>
</evidence>
<keyword evidence="2" id="KW-1185">Reference proteome</keyword>
<comment type="caution">
    <text evidence="1">The sequence shown here is derived from an EMBL/GenBank/DDBJ whole genome shotgun (WGS) entry which is preliminary data.</text>
</comment>